<feature type="non-terminal residue" evidence="1">
    <location>
        <position position="58"/>
    </location>
</feature>
<gene>
    <name evidence="1" type="ORF">E2562_012183</name>
</gene>
<dbReference type="EMBL" id="SPHZ02000001">
    <property type="protein sequence ID" value="KAF0932860.1"/>
    <property type="molecule type" value="Genomic_DNA"/>
</dbReference>
<keyword evidence="2" id="KW-1185">Reference proteome</keyword>
<protein>
    <submittedName>
        <fullName evidence="1">Uncharacterized protein</fullName>
    </submittedName>
</protein>
<accession>A0A6G1F7J0</accession>
<proteinExistence type="predicted"/>
<sequence length="58" mass="6203">MYCAATAAAKEAGAAVAGEEKQRRWAAARGSFWRRSLPRSIISSAKVAGSEGFMLNRT</sequence>
<dbReference type="AlphaFoldDB" id="A0A6G1F7J0"/>
<evidence type="ECO:0000313" key="1">
    <source>
        <dbReference type="EMBL" id="KAF0932860.1"/>
    </source>
</evidence>
<dbReference type="Proteomes" id="UP000479710">
    <property type="component" value="Unassembled WGS sequence"/>
</dbReference>
<organism evidence="1 2">
    <name type="scientific">Oryza meyeriana var. granulata</name>
    <dbReference type="NCBI Taxonomy" id="110450"/>
    <lineage>
        <taxon>Eukaryota</taxon>
        <taxon>Viridiplantae</taxon>
        <taxon>Streptophyta</taxon>
        <taxon>Embryophyta</taxon>
        <taxon>Tracheophyta</taxon>
        <taxon>Spermatophyta</taxon>
        <taxon>Magnoliopsida</taxon>
        <taxon>Liliopsida</taxon>
        <taxon>Poales</taxon>
        <taxon>Poaceae</taxon>
        <taxon>BOP clade</taxon>
        <taxon>Oryzoideae</taxon>
        <taxon>Oryzeae</taxon>
        <taxon>Oryzinae</taxon>
        <taxon>Oryza</taxon>
        <taxon>Oryza meyeriana</taxon>
    </lineage>
</organism>
<name>A0A6G1F7J0_9ORYZ</name>
<evidence type="ECO:0000313" key="2">
    <source>
        <dbReference type="Proteomes" id="UP000479710"/>
    </source>
</evidence>
<comment type="caution">
    <text evidence="1">The sequence shown here is derived from an EMBL/GenBank/DDBJ whole genome shotgun (WGS) entry which is preliminary data.</text>
</comment>
<reference evidence="1 2" key="1">
    <citation type="submission" date="2019-11" db="EMBL/GenBank/DDBJ databases">
        <title>Whole genome sequence of Oryza granulata.</title>
        <authorList>
            <person name="Li W."/>
        </authorList>
    </citation>
    <scope>NUCLEOTIDE SEQUENCE [LARGE SCALE GENOMIC DNA]</scope>
    <source>
        <strain evidence="2">cv. Menghai</strain>
        <tissue evidence="1">Leaf</tissue>
    </source>
</reference>